<accession>B8HN60</accession>
<dbReference type="KEGG" id="cyn:Cyan7425_4887"/>
<name>B8HN60_CYAP4</name>
<reference evidence="1" key="1">
    <citation type="submission" date="2009-01" db="EMBL/GenBank/DDBJ databases">
        <title>Complete sequence of chromosome Cyanothece sp. PCC 7425.</title>
        <authorList>
            <consortium name="US DOE Joint Genome Institute"/>
            <person name="Lucas S."/>
            <person name="Copeland A."/>
            <person name="Lapidus A."/>
            <person name="Glavina del Rio T."/>
            <person name="Dalin E."/>
            <person name="Tice H."/>
            <person name="Bruce D."/>
            <person name="Goodwin L."/>
            <person name="Pitluck S."/>
            <person name="Sims D."/>
            <person name="Meineke L."/>
            <person name="Brettin T."/>
            <person name="Detter J.C."/>
            <person name="Han C."/>
            <person name="Larimer F."/>
            <person name="Land M."/>
            <person name="Hauser L."/>
            <person name="Kyrpides N."/>
            <person name="Ovchinnikova G."/>
            <person name="Liberton M."/>
            <person name="Stoeckel J."/>
            <person name="Banerjee A."/>
            <person name="Singh A."/>
            <person name="Page L."/>
            <person name="Sato H."/>
            <person name="Zhao L."/>
            <person name="Sherman L."/>
            <person name="Pakrasi H."/>
            <person name="Richardson P."/>
        </authorList>
    </citation>
    <scope>NUCLEOTIDE SEQUENCE</scope>
    <source>
        <strain evidence="1">PCC 7425</strain>
    </source>
</reference>
<dbReference type="HOGENOM" id="CLU_148705_0_0_3"/>
<dbReference type="EMBL" id="CP001344">
    <property type="protein sequence ID" value="ACL47187.1"/>
    <property type="molecule type" value="Genomic_DNA"/>
</dbReference>
<dbReference type="OrthoDB" id="515679at2"/>
<gene>
    <name evidence="1" type="ordered locus">Cyan7425_4887</name>
</gene>
<dbReference type="STRING" id="395961.Cyan7425_4887"/>
<proteinExistence type="predicted"/>
<sequence length="111" mass="12327">MVEIFVILILGLLPGCLSWWKIRRAEQQFQARVQQTLWHTQAGLPVELGQVGHSRTAAEEEVGDRKAFAIGDLSCRYNARSTYLRCAVNPLGPCSVCRSYEPVEPLPSAGN</sequence>
<organism evidence="1">
    <name type="scientific">Cyanothece sp. (strain PCC 7425 / ATCC 29141)</name>
    <dbReference type="NCBI Taxonomy" id="395961"/>
    <lineage>
        <taxon>Bacteria</taxon>
        <taxon>Bacillati</taxon>
        <taxon>Cyanobacteriota</taxon>
        <taxon>Cyanophyceae</taxon>
        <taxon>Gomontiellales</taxon>
        <taxon>Cyanothecaceae</taxon>
        <taxon>Cyanothece</taxon>
    </lineage>
</organism>
<dbReference type="InterPro" id="IPR045589">
    <property type="entry name" value="DUF6464"/>
</dbReference>
<dbReference type="eggNOG" id="ENOG50330I0">
    <property type="taxonomic scope" value="Bacteria"/>
</dbReference>
<evidence type="ECO:0000313" key="1">
    <source>
        <dbReference type="EMBL" id="ACL47187.1"/>
    </source>
</evidence>
<dbReference type="AlphaFoldDB" id="B8HN60"/>
<protein>
    <submittedName>
        <fullName evidence="1">Uncharacterized protein</fullName>
    </submittedName>
</protein>
<dbReference type="Pfam" id="PF20065">
    <property type="entry name" value="DUF6464"/>
    <property type="match status" value="1"/>
</dbReference>